<reference evidence="9 10" key="1">
    <citation type="submission" date="2023-12" db="EMBL/GenBank/DDBJ databases">
        <title>First complete genome sequence of Pseudomonas canadensis strain Pcan-CK-23 isolated from homogenized tissues of Zophobas morio larvae.</title>
        <authorList>
            <person name="Kundlacz C."/>
            <person name="Aldeia C."/>
            <person name="Eddoubaji Y."/>
            <person name="Campos-Madueno E.I."/>
            <person name="Endimiani A."/>
        </authorList>
    </citation>
    <scope>NUCLEOTIDE SEQUENCE [LARGE SCALE GENOMIC DNA]</scope>
    <source>
        <strain evidence="9 10">Pcan-CK-23</strain>
    </source>
</reference>
<dbReference type="InterPro" id="IPR020846">
    <property type="entry name" value="MFS_dom"/>
</dbReference>
<dbReference type="PROSITE" id="PS50850">
    <property type="entry name" value="MFS"/>
    <property type="match status" value="1"/>
</dbReference>
<protein>
    <submittedName>
        <fullName evidence="9">MFS transporter</fullName>
    </submittedName>
</protein>
<dbReference type="Gene3D" id="1.20.1250.20">
    <property type="entry name" value="MFS general substrate transporter like domains"/>
    <property type="match status" value="1"/>
</dbReference>
<keyword evidence="6 7" id="KW-0472">Membrane</keyword>
<dbReference type="SUPFAM" id="SSF103473">
    <property type="entry name" value="MFS general substrate transporter"/>
    <property type="match status" value="1"/>
</dbReference>
<dbReference type="PANTHER" id="PTHR42718">
    <property type="entry name" value="MAJOR FACILITATOR SUPERFAMILY MULTIDRUG TRANSPORTER MFSC"/>
    <property type="match status" value="1"/>
</dbReference>
<dbReference type="PANTHER" id="PTHR42718:SF46">
    <property type="entry name" value="BLR6921 PROTEIN"/>
    <property type="match status" value="1"/>
</dbReference>
<dbReference type="InterPro" id="IPR036259">
    <property type="entry name" value="MFS_trans_sf"/>
</dbReference>
<feature type="transmembrane region" description="Helical" evidence="7">
    <location>
        <begin position="92"/>
        <end position="109"/>
    </location>
</feature>
<proteinExistence type="predicted"/>
<sequence>MNITTREQGYVPLLATMKRPLISPDLVVILSGVTAALHVCKLAPALPALQAALHVSLLQAGFLLSMVQLAGMTLGLAVGLTADGLGLRRSMLAGLSILALASALGGWAQSASDLLWLRAAEGFGFLLVALPGPNLIRQLVPTERLSLKLGLWGTYMPLGTAMALLAGPWAVDALGWGGWWWTLALLSAIMALWMALCVPTDGRRRPVLPKSQDRSAQMTWWHRLRQTLLAGGPWLVALSFAAYSGPWLAVIGFLPSIYAQAGIGGALAGALTALAAACNVPGNIVAGRLLQRGSRPEHLLYIGFGAMALGAFLAFGLPGHELPLLRYAGVLLFSGVGGLVPATLFVQAVRVAPGEQTVSTTVGWMQQCSSFSQFAYPPLAAWVAGSVGGWQWTWAVTGAAALLGAALAGRIAKAG</sequence>
<keyword evidence="4 7" id="KW-0812">Transmembrane</keyword>
<evidence type="ECO:0000259" key="8">
    <source>
        <dbReference type="PROSITE" id="PS50850"/>
    </source>
</evidence>
<accession>A0ABZ1ADL8</accession>
<dbReference type="RefSeq" id="WP_323990609.1">
    <property type="nucleotide sequence ID" value="NZ_CP139639.1"/>
</dbReference>
<dbReference type="CDD" id="cd06174">
    <property type="entry name" value="MFS"/>
    <property type="match status" value="1"/>
</dbReference>
<evidence type="ECO:0000313" key="10">
    <source>
        <dbReference type="Proteomes" id="UP001322392"/>
    </source>
</evidence>
<keyword evidence="3" id="KW-1003">Cell membrane</keyword>
<evidence type="ECO:0000256" key="1">
    <source>
        <dbReference type="ARBA" id="ARBA00004651"/>
    </source>
</evidence>
<keyword evidence="10" id="KW-1185">Reference proteome</keyword>
<feature type="transmembrane region" description="Helical" evidence="7">
    <location>
        <begin position="58"/>
        <end position="80"/>
    </location>
</feature>
<evidence type="ECO:0000256" key="5">
    <source>
        <dbReference type="ARBA" id="ARBA00022989"/>
    </source>
</evidence>
<dbReference type="Proteomes" id="UP001322392">
    <property type="component" value="Chromosome"/>
</dbReference>
<feature type="transmembrane region" description="Helical" evidence="7">
    <location>
        <begin position="228"/>
        <end position="251"/>
    </location>
</feature>
<feature type="transmembrane region" description="Helical" evidence="7">
    <location>
        <begin position="149"/>
        <end position="171"/>
    </location>
</feature>
<evidence type="ECO:0000256" key="7">
    <source>
        <dbReference type="SAM" id="Phobius"/>
    </source>
</evidence>
<dbReference type="Pfam" id="PF07690">
    <property type="entry name" value="MFS_1"/>
    <property type="match status" value="1"/>
</dbReference>
<feature type="transmembrane region" description="Helical" evidence="7">
    <location>
        <begin position="115"/>
        <end position="137"/>
    </location>
</feature>
<name>A0ABZ1ADL8_9PSED</name>
<evidence type="ECO:0000256" key="3">
    <source>
        <dbReference type="ARBA" id="ARBA00022475"/>
    </source>
</evidence>
<evidence type="ECO:0000256" key="4">
    <source>
        <dbReference type="ARBA" id="ARBA00022692"/>
    </source>
</evidence>
<keyword evidence="5 7" id="KW-1133">Transmembrane helix</keyword>
<evidence type="ECO:0000313" key="9">
    <source>
        <dbReference type="EMBL" id="WRI27487.1"/>
    </source>
</evidence>
<dbReference type="InterPro" id="IPR011701">
    <property type="entry name" value="MFS"/>
</dbReference>
<feature type="transmembrane region" description="Helical" evidence="7">
    <location>
        <begin position="177"/>
        <end position="198"/>
    </location>
</feature>
<comment type="subcellular location">
    <subcellularLocation>
        <location evidence="1">Cell membrane</location>
        <topology evidence="1">Multi-pass membrane protein</topology>
    </subcellularLocation>
</comment>
<evidence type="ECO:0000256" key="6">
    <source>
        <dbReference type="ARBA" id="ARBA00023136"/>
    </source>
</evidence>
<gene>
    <name evidence="9" type="ORF">SPL95_14490</name>
</gene>
<feature type="transmembrane region" description="Helical" evidence="7">
    <location>
        <begin position="299"/>
        <end position="318"/>
    </location>
</feature>
<feature type="transmembrane region" description="Helical" evidence="7">
    <location>
        <begin position="257"/>
        <end position="278"/>
    </location>
</feature>
<feature type="domain" description="Major facilitator superfamily (MFS) profile" evidence="8">
    <location>
        <begin position="11"/>
        <end position="415"/>
    </location>
</feature>
<evidence type="ECO:0000256" key="2">
    <source>
        <dbReference type="ARBA" id="ARBA00022448"/>
    </source>
</evidence>
<dbReference type="EMBL" id="CP139639">
    <property type="protein sequence ID" value="WRI27487.1"/>
    <property type="molecule type" value="Genomic_DNA"/>
</dbReference>
<feature type="transmembrane region" description="Helical" evidence="7">
    <location>
        <begin position="26"/>
        <end position="46"/>
    </location>
</feature>
<organism evidence="9 10">
    <name type="scientific">Pseudomonas canadensis</name>
    <dbReference type="NCBI Taxonomy" id="915099"/>
    <lineage>
        <taxon>Bacteria</taxon>
        <taxon>Pseudomonadati</taxon>
        <taxon>Pseudomonadota</taxon>
        <taxon>Gammaproteobacteria</taxon>
        <taxon>Pseudomonadales</taxon>
        <taxon>Pseudomonadaceae</taxon>
        <taxon>Pseudomonas</taxon>
    </lineage>
</organism>
<keyword evidence="2" id="KW-0813">Transport</keyword>
<feature type="transmembrane region" description="Helical" evidence="7">
    <location>
        <begin position="324"/>
        <end position="346"/>
    </location>
</feature>